<keyword evidence="2" id="KW-1185">Reference proteome</keyword>
<reference evidence="1 2" key="1">
    <citation type="journal article" date="2014" name="Antonie Van Leeuwenhoek">
        <title>Fictibacillus enclensis sp. nov., isolated from marine sediment.</title>
        <authorList>
            <person name="Dastager S.G."/>
            <person name="Mawlankar R."/>
            <person name="Srinivasan K."/>
            <person name="Tang S.K."/>
            <person name="Lee J.C."/>
            <person name="Ramana V.V."/>
            <person name="Shouche Y.S."/>
        </authorList>
    </citation>
    <scope>NUCLEOTIDE SEQUENCE [LARGE SCALE GENOMIC DNA]</scope>
    <source>
        <strain evidence="1 2">NIO-1003</strain>
    </source>
</reference>
<comment type="caution">
    <text evidence="1">The sequence shown here is derived from an EMBL/GenBank/DDBJ whole genome shotgun (WGS) entry which is preliminary data.</text>
</comment>
<evidence type="ECO:0000313" key="1">
    <source>
        <dbReference type="EMBL" id="KSU83276.1"/>
    </source>
</evidence>
<evidence type="ECO:0000313" key="2">
    <source>
        <dbReference type="Proteomes" id="UP000054099"/>
    </source>
</evidence>
<dbReference type="Proteomes" id="UP000054099">
    <property type="component" value="Unassembled WGS sequence"/>
</dbReference>
<accession>A0A0V8J8T1</accession>
<dbReference type="EMBL" id="LNQN01000002">
    <property type="protein sequence ID" value="KSU83276.1"/>
    <property type="molecule type" value="Genomic_DNA"/>
</dbReference>
<organism evidence="1 2">
    <name type="scientific">Fictibacillus enclensis</name>
    <dbReference type="NCBI Taxonomy" id="1017270"/>
    <lineage>
        <taxon>Bacteria</taxon>
        <taxon>Bacillati</taxon>
        <taxon>Bacillota</taxon>
        <taxon>Bacilli</taxon>
        <taxon>Bacillales</taxon>
        <taxon>Fictibacillaceae</taxon>
        <taxon>Fictibacillus</taxon>
    </lineage>
</organism>
<proteinExistence type="predicted"/>
<dbReference type="AlphaFoldDB" id="A0A0V8J8T1"/>
<protein>
    <submittedName>
        <fullName evidence="1">Uncharacterized protein</fullName>
    </submittedName>
</protein>
<name>A0A0V8J8T1_9BACL</name>
<gene>
    <name evidence="1" type="ORF">AS030_11920</name>
</gene>
<sequence>MMEATTGTAKRKSIKNVNLPLPLPLLLAASKRRKRRDAADAEDTAAVITGDGFSNPWAVKRRTL</sequence>